<dbReference type="Pfam" id="PF01425">
    <property type="entry name" value="Amidase"/>
    <property type="match status" value="1"/>
</dbReference>
<dbReference type="EMBL" id="BAABJV010000008">
    <property type="protein sequence ID" value="GAA4781352.1"/>
    <property type="molecule type" value="Genomic_DNA"/>
</dbReference>
<organism evidence="2 3">
    <name type="scientific">Streptomyces sanyensis</name>
    <dbReference type="NCBI Taxonomy" id="568869"/>
    <lineage>
        <taxon>Bacteria</taxon>
        <taxon>Bacillati</taxon>
        <taxon>Actinomycetota</taxon>
        <taxon>Actinomycetes</taxon>
        <taxon>Kitasatosporales</taxon>
        <taxon>Streptomycetaceae</taxon>
        <taxon>Streptomyces</taxon>
    </lineage>
</organism>
<evidence type="ECO:0000259" key="1">
    <source>
        <dbReference type="Pfam" id="PF01425"/>
    </source>
</evidence>
<feature type="domain" description="Amidase" evidence="1">
    <location>
        <begin position="29"/>
        <end position="422"/>
    </location>
</feature>
<reference evidence="3" key="1">
    <citation type="journal article" date="2019" name="Int. J. Syst. Evol. Microbiol.">
        <title>The Global Catalogue of Microorganisms (GCM) 10K type strain sequencing project: providing services to taxonomists for standard genome sequencing and annotation.</title>
        <authorList>
            <consortium name="The Broad Institute Genomics Platform"/>
            <consortium name="The Broad Institute Genome Sequencing Center for Infectious Disease"/>
            <person name="Wu L."/>
            <person name="Ma J."/>
        </authorList>
    </citation>
    <scope>NUCLEOTIDE SEQUENCE [LARGE SCALE GENOMIC DNA]</scope>
    <source>
        <strain evidence="3">JCM 18324</strain>
    </source>
</reference>
<dbReference type="PANTHER" id="PTHR11895:SF67">
    <property type="entry name" value="AMIDASE DOMAIN-CONTAINING PROTEIN"/>
    <property type="match status" value="1"/>
</dbReference>
<evidence type="ECO:0000313" key="3">
    <source>
        <dbReference type="Proteomes" id="UP001501147"/>
    </source>
</evidence>
<name>A0ABP9AJS7_9ACTN</name>
<dbReference type="InterPro" id="IPR036928">
    <property type="entry name" value="AS_sf"/>
</dbReference>
<dbReference type="InterPro" id="IPR000120">
    <property type="entry name" value="Amidase"/>
</dbReference>
<proteinExistence type="predicted"/>
<dbReference type="PANTHER" id="PTHR11895">
    <property type="entry name" value="TRANSAMIDASE"/>
    <property type="match status" value="1"/>
</dbReference>
<sequence>MEDLVQPVSLVRVAERLRSGDTEPLAEAERTLRRIAEADGTVRAFVPEPDRAGRLRAAARELAARGTAPGDRPALYGVPVGVKDIVHVDGLPTAAGSALPPEELAGPQAAVVDRLVGAGALIAGKTATGEFAVTAPAPTRNPHHPDHTPGGTSSGTAAAVAAGMVPLAIGTQTIGSLIRPAAYCGVVGFKPSHGRIPLDGVLPVAPTFDTVGVAAATVADATLAAEVLCDGFDPSKAPAGRPVLGVPEGPYLDFAEPGARAAYDRQLAALAAAGYEIVRVPLFEKLEEEAFPLFVINLYELSRAHADRFGRFGELYDERTAQAIVQGQGASEEDHRACLEQREHFRGAIAEAARAHGVDLWAAPAATGPAPGDLGNPGESVMSLPWSGAGLPCLTLPQARTEGELPLGFQLVGHPGGDEALLAWAAELERPVSADAT</sequence>
<dbReference type="Proteomes" id="UP001501147">
    <property type="component" value="Unassembled WGS sequence"/>
</dbReference>
<dbReference type="RefSeq" id="WP_345614264.1">
    <property type="nucleotide sequence ID" value="NZ_BAABJV010000008.1"/>
</dbReference>
<dbReference type="SUPFAM" id="SSF75304">
    <property type="entry name" value="Amidase signature (AS) enzymes"/>
    <property type="match status" value="1"/>
</dbReference>
<protein>
    <submittedName>
        <fullName evidence="2">Amidase</fullName>
    </submittedName>
</protein>
<gene>
    <name evidence="2" type="ORF">GCM10023329_33560</name>
</gene>
<dbReference type="Gene3D" id="3.90.1300.10">
    <property type="entry name" value="Amidase signature (AS) domain"/>
    <property type="match status" value="1"/>
</dbReference>
<evidence type="ECO:0000313" key="2">
    <source>
        <dbReference type="EMBL" id="GAA4781352.1"/>
    </source>
</evidence>
<comment type="caution">
    <text evidence="2">The sequence shown here is derived from an EMBL/GenBank/DDBJ whole genome shotgun (WGS) entry which is preliminary data.</text>
</comment>
<dbReference type="InterPro" id="IPR023631">
    <property type="entry name" value="Amidase_dom"/>
</dbReference>
<accession>A0ABP9AJS7</accession>
<keyword evidence="3" id="KW-1185">Reference proteome</keyword>